<organism evidence="1 2">
    <name type="scientific">Sanghuangporus baumii</name>
    <name type="common">Phellinus baumii</name>
    <dbReference type="NCBI Taxonomy" id="108892"/>
    <lineage>
        <taxon>Eukaryota</taxon>
        <taxon>Fungi</taxon>
        <taxon>Dikarya</taxon>
        <taxon>Basidiomycota</taxon>
        <taxon>Agaricomycotina</taxon>
        <taxon>Agaricomycetes</taxon>
        <taxon>Hymenochaetales</taxon>
        <taxon>Hymenochaetaceae</taxon>
        <taxon>Sanghuangporus</taxon>
    </lineage>
</organism>
<gene>
    <name evidence="1" type="ORF">A7U60_g6598</name>
</gene>
<reference evidence="1" key="1">
    <citation type="submission" date="2016-06" db="EMBL/GenBank/DDBJ databases">
        <title>Draft Genome sequence of the fungus Inonotus baumii.</title>
        <authorList>
            <person name="Zhu H."/>
            <person name="Lin W."/>
        </authorList>
    </citation>
    <scope>NUCLEOTIDE SEQUENCE</scope>
    <source>
        <strain evidence="1">821</strain>
    </source>
</reference>
<name>A0A9Q5HUQ3_SANBA</name>
<evidence type="ECO:0000313" key="2">
    <source>
        <dbReference type="Proteomes" id="UP000757232"/>
    </source>
</evidence>
<keyword evidence="2" id="KW-1185">Reference proteome</keyword>
<dbReference type="OrthoDB" id="5957327at2759"/>
<dbReference type="AlphaFoldDB" id="A0A9Q5HUQ3"/>
<evidence type="ECO:0008006" key="3">
    <source>
        <dbReference type="Google" id="ProtNLM"/>
    </source>
</evidence>
<dbReference type="Proteomes" id="UP000757232">
    <property type="component" value="Unassembled WGS sequence"/>
</dbReference>
<dbReference type="EMBL" id="LNZH02000203">
    <property type="protein sequence ID" value="OCB86286.1"/>
    <property type="molecule type" value="Genomic_DNA"/>
</dbReference>
<protein>
    <recommendedName>
        <fullName evidence="3">DNA recombination and repair protein Rad51-like C-terminal domain-containing protein</fullName>
    </recommendedName>
</protein>
<proteinExistence type="predicted"/>
<evidence type="ECO:0000313" key="1">
    <source>
        <dbReference type="EMBL" id="OCB86286.1"/>
    </source>
</evidence>
<comment type="caution">
    <text evidence="1">The sequence shown here is derived from an EMBL/GenBank/DDBJ whole genome shotgun (WGS) entry which is preliminary data.</text>
</comment>
<sequence>MIRVRSCSVTTIIMFSRSLSSLAISPTNLSALRRAGFDSVDDLGSLTAEQLSEELKIPTFLCEEILRASRKPLPSLTQPAATLLNSARSVFSVPEPMKNLLDRGGLKKGHILELSGPPGSPKEAALLEILRSAVLSEEDVILYAKYDDPVENTDCIESNSRTSLFEQIKAILAKVCASRHLTVVITVQLATKMIGADGAIANFDTAKKAIMVPQLGDAYLPSSRSHRLIFVPTSPTTGKDYPTSVVSLSTGNAVADRAGPRTLRNDQRRSM</sequence>
<accession>A0A9Q5HUQ3</accession>